<name>A0A833LXJ3_9LEPT</name>
<evidence type="ECO:0000313" key="1">
    <source>
        <dbReference type="EMBL" id="KAB2929959.1"/>
    </source>
</evidence>
<dbReference type="AlphaFoldDB" id="A0A833LXJ3"/>
<organism evidence="1 2">
    <name type="scientific">Leptonema illini</name>
    <dbReference type="NCBI Taxonomy" id="183"/>
    <lineage>
        <taxon>Bacteria</taxon>
        <taxon>Pseudomonadati</taxon>
        <taxon>Spirochaetota</taxon>
        <taxon>Spirochaetia</taxon>
        <taxon>Leptospirales</taxon>
        <taxon>Leptospiraceae</taxon>
        <taxon>Leptonema</taxon>
    </lineage>
</organism>
<evidence type="ECO:0000313" key="2">
    <source>
        <dbReference type="Proteomes" id="UP000460298"/>
    </source>
</evidence>
<accession>A0A833LXJ3</accession>
<gene>
    <name evidence="1" type="ORF">F9K24_18170</name>
</gene>
<proteinExistence type="predicted"/>
<dbReference type="SUPFAM" id="SSF55961">
    <property type="entry name" value="Bet v1-like"/>
    <property type="match status" value="1"/>
</dbReference>
<dbReference type="InterPro" id="IPR023393">
    <property type="entry name" value="START-like_dom_sf"/>
</dbReference>
<comment type="caution">
    <text evidence="1">The sequence shown here is derived from an EMBL/GenBank/DDBJ whole genome shotgun (WGS) entry which is preliminary data.</text>
</comment>
<dbReference type="Gene3D" id="3.30.530.20">
    <property type="match status" value="1"/>
</dbReference>
<reference evidence="1 2" key="1">
    <citation type="submission" date="2019-10" db="EMBL/GenBank/DDBJ databases">
        <title>Extracellular Electron Transfer in a Candidatus Methanoperedens spp. Enrichment Culture.</title>
        <authorList>
            <person name="Berger S."/>
            <person name="Rangel Shaw D."/>
            <person name="Berben T."/>
            <person name="In 'T Zandt M."/>
            <person name="Frank J."/>
            <person name="Reimann J."/>
            <person name="Jetten M.S.M."/>
            <person name="Welte C.U."/>
        </authorList>
    </citation>
    <scope>NUCLEOTIDE SEQUENCE [LARGE SCALE GENOMIC DNA]</scope>
    <source>
        <strain evidence="1">SB12</strain>
    </source>
</reference>
<dbReference type="EMBL" id="WBUI01000024">
    <property type="protein sequence ID" value="KAB2929959.1"/>
    <property type="molecule type" value="Genomic_DNA"/>
</dbReference>
<protein>
    <submittedName>
        <fullName evidence="1">SRPBCC domain-containing protein</fullName>
    </submittedName>
</protein>
<dbReference type="Proteomes" id="UP000460298">
    <property type="component" value="Unassembled WGS sequence"/>
</dbReference>
<sequence>MNGIYHKIGIKADETSVRNALTTQKGLSGWWTTQVSGPFADGSSRPGESIRFDFGIAAFDMKVVKQESRSVVWQCTSGPEDWVGSLIDFELSEAKSPAGEPMTLVYFRHKDWKAESEFTAHCSMKWAVFLLSLRSLVETGKGQPAPHDLKIDDMN</sequence>